<dbReference type="NCBIfam" id="TIGR01351">
    <property type="entry name" value="adk"/>
    <property type="match status" value="1"/>
</dbReference>
<dbReference type="InterPro" id="IPR036193">
    <property type="entry name" value="ADK_active_lid_dom_sf"/>
</dbReference>
<dbReference type="GO" id="GO:0046041">
    <property type="term" value="P:ITP metabolic process"/>
    <property type="evidence" value="ECO:0007669"/>
    <property type="project" value="UniProtKB-UniRule"/>
</dbReference>
<reference evidence="10" key="1">
    <citation type="submission" date="2025-08" db="UniProtKB">
        <authorList>
            <consortium name="Ensembl"/>
        </authorList>
    </citation>
    <scope>IDENTIFICATION</scope>
</reference>
<gene>
    <name evidence="8 10" type="primary">AK3</name>
</gene>
<keyword evidence="5 8" id="KW-0496">Mitochondrion</keyword>
<evidence type="ECO:0000256" key="3">
    <source>
        <dbReference type="ARBA" id="ARBA00022741"/>
    </source>
</evidence>
<feature type="binding site" evidence="8">
    <location>
        <begin position="93"/>
        <end position="96"/>
    </location>
    <ligand>
        <name>AMP</name>
        <dbReference type="ChEBI" id="CHEBI:456215"/>
    </ligand>
</feature>
<dbReference type="SUPFAM" id="SSF57774">
    <property type="entry name" value="Microbial and mitochondrial ADK, insert 'zinc finger' domain"/>
    <property type="match status" value="1"/>
</dbReference>
<comment type="similarity">
    <text evidence="8">Belongs to the adenylate kinase family. AK3 subfamily.</text>
</comment>
<evidence type="ECO:0000256" key="8">
    <source>
        <dbReference type="HAMAP-Rule" id="MF_03169"/>
    </source>
</evidence>
<dbReference type="GO" id="GO:0006172">
    <property type="term" value="P:ADP biosynthetic process"/>
    <property type="evidence" value="ECO:0007669"/>
    <property type="project" value="UniProtKB-UniRule"/>
</dbReference>
<evidence type="ECO:0000259" key="9">
    <source>
        <dbReference type="Pfam" id="PF05191"/>
    </source>
</evidence>
<evidence type="ECO:0000256" key="1">
    <source>
        <dbReference type="ARBA" id="ARBA00004305"/>
    </source>
</evidence>
<comment type="domain">
    <text evidence="8">Consists of three domains, a large central CORE domain and two small peripheral domains, NMPbind and LID, which undergo movements during catalysis. The LID domain closes over the site of phosphoryl transfer upon GTP binding. Assembling and dissambling the active center during each catalytic cycle provides an effective means to prevent GTP hydrolysis.</text>
</comment>
<evidence type="ECO:0000256" key="4">
    <source>
        <dbReference type="ARBA" id="ARBA00022777"/>
    </source>
</evidence>
<reference evidence="10" key="2">
    <citation type="submission" date="2025-09" db="UniProtKB">
        <authorList>
            <consortium name="Ensembl"/>
        </authorList>
    </citation>
    <scope>IDENTIFICATION</scope>
</reference>
<dbReference type="HAMAP" id="MF_00235">
    <property type="entry name" value="Adenylate_kinase_Adk"/>
    <property type="match status" value="1"/>
</dbReference>
<comment type="catalytic activity">
    <reaction evidence="7">
        <text>GTP + AMP = GDP + ADP</text>
        <dbReference type="Rhea" id="RHEA:29863"/>
        <dbReference type="ChEBI" id="CHEBI:37565"/>
        <dbReference type="ChEBI" id="CHEBI:58189"/>
        <dbReference type="ChEBI" id="CHEBI:456215"/>
        <dbReference type="ChEBI" id="CHEBI:456216"/>
    </reaction>
</comment>
<dbReference type="SUPFAM" id="SSF52540">
    <property type="entry name" value="P-loop containing nucleoside triphosphate hydrolases"/>
    <property type="match status" value="1"/>
</dbReference>
<dbReference type="InterPro" id="IPR006259">
    <property type="entry name" value="Adenyl_kin_sub"/>
</dbReference>
<feature type="binding site" evidence="8">
    <location>
        <position position="174"/>
    </location>
    <ligand>
        <name>AMP</name>
        <dbReference type="ChEBI" id="CHEBI:456215"/>
    </ligand>
</feature>
<feature type="region of interest" description="NMPbind" evidence="8">
    <location>
        <begin position="39"/>
        <end position="68"/>
    </location>
</feature>
<dbReference type="Gene3D" id="3.40.50.300">
    <property type="entry name" value="P-loop containing nucleotide triphosphate hydrolases"/>
    <property type="match status" value="1"/>
</dbReference>
<dbReference type="PANTHER" id="PTHR23359">
    <property type="entry name" value="NUCLEOTIDE KINASE"/>
    <property type="match status" value="1"/>
</dbReference>
<dbReference type="GO" id="GO:0046051">
    <property type="term" value="P:UTP metabolic process"/>
    <property type="evidence" value="ECO:0007669"/>
    <property type="project" value="Ensembl"/>
</dbReference>
<dbReference type="GO" id="GO:0046033">
    <property type="term" value="P:AMP metabolic process"/>
    <property type="evidence" value="ECO:0007669"/>
    <property type="project" value="UniProtKB-UniRule"/>
</dbReference>
<proteinExistence type="inferred from homology"/>
<keyword evidence="2 8" id="KW-0808">Transferase</keyword>
<keyword evidence="4 8" id="KW-0418">Kinase</keyword>
<feature type="binding site" evidence="8">
    <location>
        <begin position="139"/>
        <end position="140"/>
    </location>
    <ligand>
        <name>GTP</name>
        <dbReference type="ChEBI" id="CHEBI:37565"/>
    </ligand>
</feature>
<dbReference type="GO" id="GO:0005525">
    <property type="term" value="F:GTP binding"/>
    <property type="evidence" value="ECO:0007669"/>
    <property type="project" value="UniProtKB-KW"/>
</dbReference>
<protein>
    <recommendedName>
        <fullName evidence="8">GTP:AMP phosphotransferase AK3, mitochondrial</fullName>
        <ecNumber evidence="8">2.7.4.10</ecNumber>
    </recommendedName>
    <alternativeName>
        <fullName evidence="8">Adenylate kinase 3</fullName>
        <shortName evidence="8">AK 3</shortName>
    </alternativeName>
</protein>
<feature type="binding site" evidence="8">
    <location>
        <position position="203"/>
    </location>
    <ligand>
        <name>GTP</name>
        <dbReference type="ChEBI" id="CHEBI:37565"/>
    </ligand>
</feature>
<keyword evidence="3 8" id="KW-0547">Nucleotide-binding</keyword>
<evidence type="ECO:0000256" key="7">
    <source>
        <dbReference type="ARBA" id="ARBA00048191"/>
    </source>
</evidence>
<dbReference type="GO" id="GO:0005759">
    <property type="term" value="C:mitochondrial matrix"/>
    <property type="evidence" value="ECO:0007669"/>
    <property type="project" value="UniProtKB-SubCell"/>
</dbReference>
<evidence type="ECO:0000256" key="2">
    <source>
        <dbReference type="ARBA" id="ARBA00022679"/>
    </source>
</evidence>
<dbReference type="GO" id="GO:0005524">
    <property type="term" value="F:ATP binding"/>
    <property type="evidence" value="ECO:0007669"/>
    <property type="project" value="InterPro"/>
</dbReference>
<dbReference type="Pfam" id="PF00406">
    <property type="entry name" value="ADK"/>
    <property type="match status" value="1"/>
</dbReference>
<dbReference type="OMA" id="TIAHFST"/>
<dbReference type="InterPro" id="IPR028586">
    <property type="entry name" value="AK3/Ak4_mitochondrial"/>
</dbReference>
<dbReference type="InterPro" id="IPR007862">
    <property type="entry name" value="Adenylate_kinase_lid-dom"/>
</dbReference>
<keyword evidence="6 8" id="KW-0342">GTP-binding</keyword>
<feature type="binding site" evidence="8">
    <location>
        <position position="163"/>
    </location>
    <ligand>
        <name>AMP</name>
        <dbReference type="ChEBI" id="CHEBI:456215"/>
    </ligand>
</feature>
<dbReference type="GO" id="GO:0046039">
    <property type="term" value="P:GTP metabolic process"/>
    <property type="evidence" value="ECO:0007669"/>
    <property type="project" value="UniProtKB-UniRule"/>
</dbReference>
<dbReference type="GeneTree" id="ENSGT00940000155120"/>
<name>A0A8C0FYQ6_CHEAB</name>
<comment type="subcellular location">
    <subcellularLocation>
        <location evidence="1 8">Mitochondrion matrix</location>
    </subcellularLocation>
</comment>
<comment type="function">
    <text evidence="8">Involved in maintaining the homeostasis of cellular nucleotides by catalyzing the interconversion of nucleoside phosphates. Has GTP:AMP phosphotransferase and ITP:AMP phosphotransferase activities.</text>
</comment>
<feature type="domain" description="Adenylate kinase active site lid" evidence="9">
    <location>
        <begin position="130"/>
        <end position="165"/>
    </location>
</feature>
<feature type="binding site" evidence="8">
    <location>
        <begin position="19"/>
        <end position="24"/>
    </location>
    <ligand>
        <name>GTP</name>
        <dbReference type="ChEBI" id="CHEBI:37565"/>
    </ligand>
</feature>
<dbReference type="InterPro" id="IPR027417">
    <property type="entry name" value="P-loop_NTPase"/>
</dbReference>
<dbReference type="InterPro" id="IPR000850">
    <property type="entry name" value="Adenylat/UMP-CMP_kin"/>
</dbReference>
<feature type="binding site" evidence="8">
    <location>
        <position position="130"/>
    </location>
    <ligand>
        <name>GTP</name>
        <dbReference type="ChEBI" id="CHEBI:37565"/>
    </ligand>
</feature>
<dbReference type="FunFam" id="3.40.50.300:FF:000106">
    <property type="entry name" value="Adenylate kinase mitochondrial"/>
    <property type="match status" value="1"/>
</dbReference>
<dbReference type="CDD" id="cd01428">
    <property type="entry name" value="ADK"/>
    <property type="match status" value="1"/>
</dbReference>
<evidence type="ECO:0000256" key="6">
    <source>
        <dbReference type="ARBA" id="ARBA00023134"/>
    </source>
</evidence>
<dbReference type="EC" id="2.7.4.10" evidence="8"/>
<feature type="binding site" evidence="8">
    <location>
        <position position="100"/>
    </location>
    <ligand>
        <name>AMP</name>
        <dbReference type="ChEBI" id="CHEBI:456215"/>
    </ligand>
</feature>
<dbReference type="Ensembl" id="ENSCABT00000000220.1">
    <property type="protein sequence ID" value="ENSCABP00000000200.1"/>
    <property type="gene ID" value="ENSCABG00000000145.1"/>
</dbReference>
<comment type="catalytic activity">
    <reaction evidence="8">
        <text>a ribonucleoside 5'-triphosphate + AMP = a ribonucleoside 5'-diphosphate + ADP</text>
        <dbReference type="Rhea" id="RHEA:13749"/>
        <dbReference type="ChEBI" id="CHEBI:57930"/>
        <dbReference type="ChEBI" id="CHEBI:61557"/>
        <dbReference type="ChEBI" id="CHEBI:456215"/>
        <dbReference type="ChEBI" id="CHEBI:456216"/>
        <dbReference type="EC" id="2.7.4.10"/>
    </reaction>
</comment>
<dbReference type="AlphaFoldDB" id="A0A8C0FYQ6"/>
<comment type="subunit">
    <text evidence="8">Monomer.</text>
</comment>
<feature type="region of interest" description="LID" evidence="8">
    <location>
        <begin position="129"/>
        <end position="166"/>
    </location>
</feature>
<dbReference type="GO" id="GO:0004017">
    <property type="term" value="F:AMP kinase activity"/>
    <property type="evidence" value="ECO:0007669"/>
    <property type="project" value="InterPro"/>
</dbReference>
<dbReference type="HAMAP" id="MF_03169">
    <property type="entry name" value="Adenylate_kinase_AK3"/>
    <property type="match status" value="1"/>
</dbReference>
<dbReference type="PROSITE" id="PS00113">
    <property type="entry name" value="ADENYLATE_KINASE"/>
    <property type="match status" value="1"/>
</dbReference>
<feature type="binding site" evidence="8">
    <location>
        <position position="40"/>
    </location>
    <ligand>
        <name>AMP</name>
        <dbReference type="ChEBI" id="CHEBI:456215"/>
    </ligand>
</feature>
<evidence type="ECO:0000313" key="11">
    <source>
        <dbReference type="Proteomes" id="UP000694404"/>
    </source>
</evidence>
<keyword evidence="11" id="KW-1185">Reference proteome</keyword>
<feature type="binding site" evidence="8">
    <location>
        <begin position="66"/>
        <end position="68"/>
    </location>
    <ligand>
        <name>AMP</name>
        <dbReference type="ChEBI" id="CHEBI:456215"/>
    </ligand>
</feature>
<sequence>LGAPARRTLLRAVIMGPPGSGKGTVSSRIVKHFALKHLSSGDLLRDNLQRRTEVGVIAKTYIDQGQLIPDDLMTRLMLNELKNLHRYHWLLDGFPRTVPQAEALDETCQIHTVINLDVPFETIKQRLTARWIHPGSGRVYNLEFNPPKDVGLDDITREPLVQRDDDKPETVTKRLKAYEAETKPVLDYYRKKGVLESFSGTETNKIWPLVHAFLQTKLPEVSQEESITPLWY</sequence>
<dbReference type="Pfam" id="PF05191">
    <property type="entry name" value="ADK_lid"/>
    <property type="match status" value="1"/>
</dbReference>
<dbReference type="InterPro" id="IPR033690">
    <property type="entry name" value="Adenylat_kinase_CS"/>
</dbReference>
<dbReference type="Proteomes" id="UP000694404">
    <property type="component" value="Unplaced"/>
</dbReference>
<accession>A0A8C0FYQ6</accession>
<dbReference type="GO" id="GO:0046899">
    <property type="term" value="F:nucleoside triphosphate adenylate kinase activity"/>
    <property type="evidence" value="ECO:0007669"/>
    <property type="project" value="UniProtKB-UniRule"/>
</dbReference>
<feature type="binding site" evidence="8">
    <location>
        <position position="45"/>
    </location>
    <ligand>
        <name>AMP</name>
        <dbReference type="ChEBI" id="CHEBI:456215"/>
    </ligand>
</feature>
<evidence type="ECO:0000256" key="5">
    <source>
        <dbReference type="ARBA" id="ARBA00023128"/>
    </source>
</evidence>
<evidence type="ECO:0000313" key="10">
    <source>
        <dbReference type="Ensembl" id="ENSCABP00000000200.1"/>
    </source>
</evidence>
<organism evidence="10 11">
    <name type="scientific">Chelonoidis abingdonii</name>
    <name type="common">Abingdon island giant tortoise</name>
    <name type="synonym">Testudo abingdonii</name>
    <dbReference type="NCBI Taxonomy" id="106734"/>
    <lineage>
        <taxon>Eukaryota</taxon>
        <taxon>Metazoa</taxon>
        <taxon>Chordata</taxon>
        <taxon>Craniata</taxon>
        <taxon>Vertebrata</taxon>
        <taxon>Euteleostomi</taxon>
        <taxon>Archelosauria</taxon>
        <taxon>Testudinata</taxon>
        <taxon>Testudines</taxon>
        <taxon>Cryptodira</taxon>
        <taxon>Durocryptodira</taxon>
        <taxon>Testudinoidea</taxon>
        <taxon>Testudinidae</taxon>
        <taxon>Chelonoidis</taxon>
    </lineage>
</organism>
<dbReference type="PRINTS" id="PR00094">
    <property type="entry name" value="ADENYLTKNASE"/>
</dbReference>